<organism evidence="1">
    <name type="scientific">Arundo donax</name>
    <name type="common">Giant reed</name>
    <name type="synonym">Donax arundinaceus</name>
    <dbReference type="NCBI Taxonomy" id="35708"/>
    <lineage>
        <taxon>Eukaryota</taxon>
        <taxon>Viridiplantae</taxon>
        <taxon>Streptophyta</taxon>
        <taxon>Embryophyta</taxon>
        <taxon>Tracheophyta</taxon>
        <taxon>Spermatophyta</taxon>
        <taxon>Magnoliopsida</taxon>
        <taxon>Liliopsida</taxon>
        <taxon>Poales</taxon>
        <taxon>Poaceae</taxon>
        <taxon>PACMAD clade</taxon>
        <taxon>Arundinoideae</taxon>
        <taxon>Arundineae</taxon>
        <taxon>Arundo</taxon>
    </lineage>
</organism>
<accession>A0A0A9AGI4</accession>
<reference evidence="1" key="2">
    <citation type="journal article" date="2015" name="Data Brief">
        <title>Shoot transcriptome of the giant reed, Arundo donax.</title>
        <authorList>
            <person name="Barrero R.A."/>
            <person name="Guerrero F.D."/>
            <person name="Moolhuijzen P."/>
            <person name="Goolsby J.A."/>
            <person name="Tidwell J."/>
            <person name="Bellgard S.E."/>
            <person name="Bellgard M.I."/>
        </authorList>
    </citation>
    <scope>NUCLEOTIDE SEQUENCE</scope>
    <source>
        <tissue evidence="1">Shoot tissue taken approximately 20 cm above the soil surface</tissue>
    </source>
</reference>
<dbReference type="AlphaFoldDB" id="A0A0A9AGI4"/>
<proteinExistence type="predicted"/>
<evidence type="ECO:0000313" key="1">
    <source>
        <dbReference type="EMBL" id="JAD46197.1"/>
    </source>
</evidence>
<sequence>MRVWKLGLRVEIKSKSQVIKIEHDDKDQDYHIPKSSSTS</sequence>
<protein>
    <submittedName>
        <fullName evidence="1">Uncharacterized protein</fullName>
    </submittedName>
</protein>
<reference evidence="1" key="1">
    <citation type="submission" date="2014-09" db="EMBL/GenBank/DDBJ databases">
        <authorList>
            <person name="Magalhaes I.L.F."/>
            <person name="Oliveira U."/>
            <person name="Santos F.R."/>
            <person name="Vidigal T.H.D.A."/>
            <person name="Brescovit A.D."/>
            <person name="Santos A.J."/>
        </authorList>
    </citation>
    <scope>NUCLEOTIDE SEQUENCE</scope>
    <source>
        <tissue evidence="1">Shoot tissue taken approximately 20 cm above the soil surface</tissue>
    </source>
</reference>
<dbReference type="EMBL" id="GBRH01251698">
    <property type="protein sequence ID" value="JAD46197.1"/>
    <property type="molecule type" value="Transcribed_RNA"/>
</dbReference>
<name>A0A0A9AGI4_ARUDO</name>